<keyword evidence="2 7" id="KW-0698">rRNA processing</keyword>
<feature type="binding site" evidence="7 8">
    <location>
        <position position="70"/>
    </location>
    <ligand>
        <name>S-adenosyl-L-methionine</name>
        <dbReference type="ChEBI" id="CHEBI:59789"/>
    </ligand>
</feature>
<evidence type="ECO:0000259" key="9">
    <source>
        <dbReference type="SMART" id="SM00650"/>
    </source>
</evidence>
<dbReference type="PROSITE" id="PS01131">
    <property type="entry name" value="RRNA_A_DIMETH"/>
    <property type="match status" value="1"/>
</dbReference>
<dbReference type="PANTHER" id="PTHR11727">
    <property type="entry name" value="DIMETHYLADENOSINE TRANSFERASE"/>
    <property type="match status" value="1"/>
</dbReference>
<evidence type="ECO:0000256" key="8">
    <source>
        <dbReference type="PROSITE-ProRule" id="PRU01026"/>
    </source>
</evidence>
<dbReference type="InterPro" id="IPR020596">
    <property type="entry name" value="rRNA_Ade_Mease_Trfase_CS"/>
</dbReference>
<evidence type="ECO:0000256" key="3">
    <source>
        <dbReference type="ARBA" id="ARBA00022603"/>
    </source>
</evidence>
<evidence type="ECO:0000256" key="7">
    <source>
        <dbReference type="HAMAP-Rule" id="MF_00607"/>
    </source>
</evidence>
<accession>A0A1H2K0T3</accession>
<dbReference type="RefSeq" id="WP_092238140.1">
    <property type="nucleotide sequence ID" value="NZ_FNLL01000018.1"/>
</dbReference>
<comment type="catalytic activity">
    <reaction evidence="7">
        <text>adenosine(1518)/adenosine(1519) in 16S rRNA + 4 S-adenosyl-L-methionine = N(6)-dimethyladenosine(1518)/N(6)-dimethyladenosine(1519) in 16S rRNA + 4 S-adenosyl-L-homocysteine + 4 H(+)</text>
        <dbReference type="Rhea" id="RHEA:19609"/>
        <dbReference type="Rhea" id="RHEA-COMP:10232"/>
        <dbReference type="Rhea" id="RHEA-COMP:10233"/>
        <dbReference type="ChEBI" id="CHEBI:15378"/>
        <dbReference type="ChEBI" id="CHEBI:57856"/>
        <dbReference type="ChEBI" id="CHEBI:59789"/>
        <dbReference type="ChEBI" id="CHEBI:74411"/>
        <dbReference type="ChEBI" id="CHEBI:74493"/>
        <dbReference type="EC" id="2.1.1.182"/>
    </reaction>
</comment>
<dbReference type="PROSITE" id="PS51689">
    <property type="entry name" value="SAM_RNA_A_N6_MT"/>
    <property type="match status" value="1"/>
</dbReference>
<evidence type="ECO:0000313" key="11">
    <source>
        <dbReference type="Proteomes" id="UP000199608"/>
    </source>
</evidence>
<keyword evidence="3 7" id="KW-0489">Methyltransferase</keyword>
<dbReference type="GO" id="GO:0052908">
    <property type="term" value="F:16S rRNA (adenine(1518)-N(6)/adenine(1519)-N(6))-dimethyltransferase activity"/>
    <property type="evidence" value="ECO:0007669"/>
    <property type="project" value="UniProtKB-EC"/>
</dbReference>
<dbReference type="InterPro" id="IPR011530">
    <property type="entry name" value="rRNA_adenine_dimethylase"/>
</dbReference>
<dbReference type="PANTHER" id="PTHR11727:SF7">
    <property type="entry name" value="DIMETHYLADENOSINE TRANSFERASE-RELATED"/>
    <property type="match status" value="1"/>
</dbReference>
<feature type="binding site" evidence="7 8">
    <location>
        <position position="117"/>
    </location>
    <ligand>
        <name>S-adenosyl-L-methionine</name>
        <dbReference type="ChEBI" id="CHEBI:59789"/>
    </ligand>
</feature>
<evidence type="ECO:0000256" key="5">
    <source>
        <dbReference type="ARBA" id="ARBA00022691"/>
    </source>
</evidence>
<sequence length="279" mass="31461">MTHPGQLLKQRKLYAGKELGQNFLSNPDTARIIVEKTGISKETRVIEIGSGLGALTIPIARIAYHVTAVEKDSRLIPLLQQELDTEGFKNVEIINKDVLKLDIAEIAKDNKLVVIGNLPYNISSQILFRLIEKRTCIEKAFLMFQKELANRIIAPPGGRDYSRLSAVVQYAAQVSRVAKIGPSSFFPKPEVDSTILRFNFFETKEFNLEQEKTLFNVIKAAFSKRRKSLKNSMTGGEFKFEKAFILQVLESAGIDSQRRAETLTVDEFKALALAVWKKR</sequence>
<dbReference type="InterPro" id="IPR020598">
    <property type="entry name" value="rRNA_Ade_methylase_Trfase_N"/>
</dbReference>
<keyword evidence="5 7" id="KW-0949">S-adenosyl-L-methionine</keyword>
<feature type="binding site" evidence="7 8">
    <location>
        <position position="97"/>
    </location>
    <ligand>
        <name>S-adenosyl-L-methionine</name>
        <dbReference type="ChEBI" id="CHEBI:59789"/>
    </ligand>
</feature>
<name>A0A1H2K0T3_9BACT</name>
<feature type="binding site" evidence="7 8">
    <location>
        <position position="22"/>
    </location>
    <ligand>
        <name>S-adenosyl-L-methionine</name>
        <dbReference type="ChEBI" id="CHEBI:59789"/>
    </ligand>
</feature>
<dbReference type="AlphaFoldDB" id="A0A1H2K0T3"/>
<evidence type="ECO:0000256" key="1">
    <source>
        <dbReference type="ARBA" id="ARBA00022490"/>
    </source>
</evidence>
<feature type="binding site" evidence="7 8">
    <location>
        <position position="49"/>
    </location>
    <ligand>
        <name>S-adenosyl-L-methionine</name>
        <dbReference type="ChEBI" id="CHEBI:59789"/>
    </ligand>
</feature>
<comment type="similarity">
    <text evidence="7">Belongs to the class I-like SAM-binding methyltransferase superfamily. rRNA adenine N(6)-methyltransferase family. RsmA subfamily.</text>
</comment>
<evidence type="ECO:0000256" key="4">
    <source>
        <dbReference type="ARBA" id="ARBA00022679"/>
    </source>
</evidence>
<evidence type="ECO:0000256" key="2">
    <source>
        <dbReference type="ARBA" id="ARBA00022552"/>
    </source>
</evidence>
<dbReference type="GO" id="GO:0005829">
    <property type="term" value="C:cytosol"/>
    <property type="evidence" value="ECO:0007669"/>
    <property type="project" value="TreeGrafter"/>
</dbReference>
<dbReference type="Gene3D" id="3.40.50.150">
    <property type="entry name" value="Vaccinia Virus protein VP39"/>
    <property type="match status" value="1"/>
</dbReference>
<gene>
    <name evidence="7" type="primary">rsmA</name>
    <name evidence="7" type="synonym">ksgA</name>
    <name evidence="10" type="ORF">SAMN04487931_11839</name>
</gene>
<evidence type="ECO:0000313" key="10">
    <source>
        <dbReference type="EMBL" id="SDU62173.1"/>
    </source>
</evidence>
<proteinExistence type="inferred from homology"/>
<evidence type="ECO:0000256" key="6">
    <source>
        <dbReference type="ARBA" id="ARBA00022884"/>
    </source>
</evidence>
<feature type="binding site" evidence="7 8">
    <location>
        <position position="24"/>
    </location>
    <ligand>
        <name>S-adenosyl-L-methionine</name>
        <dbReference type="ChEBI" id="CHEBI:59789"/>
    </ligand>
</feature>
<feature type="domain" description="Ribosomal RNA adenine methylase transferase N-terminal" evidence="9">
    <location>
        <begin position="29"/>
        <end position="202"/>
    </location>
</feature>
<comment type="function">
    <text evidence="7">Specifically dimethylates two adjacent adenosines (A1518 and A1519) in the loop of a conserved hairpin near the 3'-end of 16S rRNA in the 30S particle. May play a critical role in biogenesis of 30S subunits.</text>
</comment>
<dbReference type="CDD" id="cd02440">
    <property type="entry name" value="AdoMet_MTases"/>
    <property type="match status" value="1"/>
</dbReference>
<dbReference type="InterPro" id="IPR029063">
    <property type="entry name" value="SAM-dependent_MTases_sf"/>
</dbReference>
<organism evidence="10 11">
    <name type="scientific">Desulfobacula phenolica</name>
    <dbReference type="NCBI Taxonomy" id="90732"/>
    <lineage>
        <taxon>Bacteria</taxon>
        <taxon>Pseudomonadati</taxon>
        <taxon>Thermodesulfobacteriota</taxon>
        <taxon>Desulfobacteria</taxon>
        <taxon>Desulfobacterales</taxon>
        <taxon>Desulfobacteraceae</taxon>
        <taxon>Desulfobacula</taxon>
    </lineage>
</organism>
<dbReference type="InterPro" id="IPR023165">
    <property type="entry name" value="rRNA_Ade_diMease-like_C"/>
</dbReference>
<keyword evidence="1 7" id="KW-0963">Cytoplasm</keyword>
<reference evidence="11" key="1">
    <citation type="submission" date="2016-10" db="EMBL/GenBank/DDBJ databases">
        <authorList>
            <person name="Varghese N."/>
            <person name="Submissions S."/>
        </authorList>
    </citation>
    <scope>NUCLEOTIDE SEQUENCE [LARGE SCALE GENOMIC DNA]</scope>
    <source>
        <strain evidence="11">DSM 3384</strain>
    </source>
</reference>
<dbReference type="EC" id="2.1.1.182" evidence="7"/>
<dbReference type="Proteomes" id="UP000199608">
    <property type="component" value="Unassembled WGS sequence"/>
</dbReference>
<protein>
    <recommendedName>
        <fullName evidence="7">Ribosomal RNA small subunit methyltransferase A</fullName>
        <ecNumber evidence="7">2.1.1.182</ecNumber>
    </recommendedName>
    <alternativeName>
        <fullName evidence="7">16S rRNA (adenine(1518)-N(6)/adenine(1519)-N(6))-dimethyltransferase</fullName>
    </alternativeName>
    <alternativeName>
        <fullName evidence="7">16S rRNA dimethyladenosine transferase</fullName>
    </alternativeName>
    <alternativeName>
        <fullName evidence="7">16S rRNA dimethylase</fullName>
    </alternativeName>
    <alternativeName>
        <fullName evidence="7">S-adenosylmethionine-6-N', N'-adenosyl(rRNA) dimethyltransferase</fullName>
    </alternativeName>
</protein>
<comment type="subcellular location">
    <subcellularLocation>
        <location evidence="7">Cytoplasm</location>
    </subcellularLocation>
</comment>
<dbReference type="InterPro" id="IPR001737">
    <property type="entry name" value="KsgA/Erm"/>
</dbReference>
<dbReference type="GO" id="GO:0003723">
    <property type="term" value="F:RNA binding"/>
    <property type="evidence" value="ECO:0007669"/>
    <property type="project" value="UniProtKB-UniRule"/>
</dbReference>
<dbReference type="Pfam" id="PF00398">
    <property type="entry name" value="RrnaAD"/>
    <property type="match status" value="1"/>
</dbReference>
<dbReference type="EMBL" id="FNLL01000018">
    <property type="protein sequence ID" value="SDU62173.1"/>
    <property type="molecule type" value="Genomic_DNA"/>
</dbReference>
<dbReference type="SMART" id="SM00650">
    <property type="entry name" value="rADc"/>
    <property type="match status" value="1"/>
</dbReference>
<dbReference type="NCBIfam" id="TIGR00755">
    <property type="entry name" value="ksgA"/>
    <property type="match status" value="1"/>
</dbReference>
<dbReference type="HAMAP" id="MF_00607">
    <property type="entry name" value="16SrRNA_methyltr_A"/>
    <property type="match status" value="1"/>
</dbReference>
<keyword evidence="11" id="KW-1185">Reference proteome</keyword>
<keyword evidence="4 7" id="KW-0808">Transferase</keyword>
<dbReference type="SUPFAM" id="SSF53335">
    <property type="entry name" value="S-adenosyl-L-methionine-dependent methyltransferases"/>
    <property type="match status" value="1"/>
</dbReference>
<dbReference type="Gene3D" id="1.10.8.100">
    <property type="entry name" value="Ribosomal RNA adenine dimethylase-like, domain 2"/>
    <property type="match status" value="1"/>
</dbReference>
<keyword evidence="6 7" id="KW-0694">RNA-binding</keyword>